<dbReference type="EMBL" id="AORV01000065">
    <property type="protein sequence ID" value="EMS69541.1"/>
    <property type="molecule type" value="Genomic_DNA"/>
</dbReference>
<evidence type="ECO:0000256" key="1">
    <source>
        <dbReference type="ARBA" id="ARBA00023235"/>
    </source>
</evidence>
<proteinExistence type="predicted"/>
<dbReference type="Proteomes" id="UP000014155">
    <property type="component" value="Unassembled WGS sequence"/>
</dbReference>
<accession>S0FHT5</accession>
<dbReference type="InterPro" id="IPR009015">
    <property type="entry name" value="Fucose_isomerase_N/cen_sf"/>
</dbReference>
<keyword evidence="1" id="KW-0413">Isomerase</keyword>
<evidence type="ECO:0000256" key="2">
    <source>
        <dbReference type="ARBA" id="ARBA00023277"/>
    </source>
</evidence>
<dbReference type="GO" id="GO:0005996">
    <property type="term" value="P:monosaccharide metabolic process"/>
    <property type="evidence" value="ECO:0007669"/>
    <property type="project" value="InterPro"/>
</dbReference>
<dbReference type="STRING" id="1195236.CTER_4740"/>
<comment type="caution">
    <text evidence="3">The sequence shown here is derived from an EMBL/GenBank/DDBJ whole genome shotgun (WGS) entry which is preliminary data.</text>
</comment>
<name>S0FHT5_RUMCE</name>
<protein>
    <recommendedName>
        <fullName evidence="5">L-fucose isomerase</fullName>
    </recommendedName>
</protein>
<sequence>MQLIPKTGLLLIATSRFRELGKGLAQGDYGLRKETEADQYVKELEKFSKVSFPGIIYTREDIETAIQFFQSEKVDWVFALFLSWSEDFAWVRFLRDMVPVPVFFGCKTRDSISFTDTADESDFVEFLSAGGLVGTLEASGSIKRFGRPMLVTSIGQTDELMLAARHFSQAAAVRTALRSISFGLLASYNEVMWSTYVDPYNFFMKAGPELRFLSVAGLTKEIGTIDTKLVHNTRNILEKQYQVLPDVDVEKFNASIRASLAVESMARKAGVSMVVLNDVDPVLLTEVGLRPGFLPCPGTDDVAVVPEGDIGGGLAVYILKKLSGKPVSFIEPFHIDMKQDCFAGGHAGPNDYTDPSGSVRIARDVRFAKTNYKHAGAPFAWYVIPPGLKTMLHVSECNGRFKMVCTLVEALPCEHFITSYSHGLFRPAAGTVQELFQRLVSIGVTQHYGIVSGDYTRELSYLAQLLDFDLEIL</sequence>
<gene>
    <name evidence="3" type="ORF">CTER_4740</name>
</gene>
<organism evidence="3 4">
    <name type="scientific">Ruminiclostridium cellobioparum subsp. termitidis CT1112</name>
    <dbReference type="NCBI Taxonomy" id="1195236"/>
    <lineage>
        <taxon>Bacteria</taxon>
        <taxon>Bacillati</taxon>
        <taxon>Bacillota</taxon>
        <taxon>Clostridia</taxon>
        <taxon>Eubacteriales</taxon>
        <taxon>Oscillospiraceae</taxon>
        <taxon>Ruminiclostridium</taxon>
    </lineage>
</organism>
<evidence type="ECO:0008006" key="5">
    <source>
        <dbReference type="Google" id="ProtNLM"/>
    </source>
</evidence>
<evidence type="ECO:0000313" key="4">
    <source>
        <dbReference type="Proteomes" id="UP000014155"/>
    </source>
</evidence>
<dbReference type="eggNOG" id="COG2407">
    <property type="taxonomic scope" value="Bacteria"/>
</dbReference>
<keyword evidence="2" id="KW-0119">Carbohydrate metabolism</keyword>
<reference evidence="3 4" key="1">
    <citation type="journal article" date="2013" name="Genome Announc.">
        <title>Draft Genome Sequence of the Cellulolytic, Mesophilic, Anaerobic Bacterium Clostridium termitidis Strain CT1112 (DSM 5398).</title>
        <authorList>
            <person name="Lal S."/>
            <person name="Ramachandran U."/>
            <person name="Zhang X."/>
            <person name="Munir R."/>
            <person name="Sparling R."/>
            <person name="Levin D.B."/>
        </authorList>
    </citation>
    <scope>NUCLEOTIDE SEQUENCE [LARGE SCALE GENOMIC DNA]</scope>
    <source>
        <strain evidence="3 4">CT1112</strain>
    </source>
</reference>
<dbReference type="GO" id="GO:0005737">
    <property type="term" value="C:cytoplasm"/>
    <property type="evidence" value="ECO:0007669"/>
    <property type="project" value="InterPro"/>
</dbReference>
<evidence type="ECO:0000313" key="3">
    <source>
        <dbReference type="EMBL" id="EMS69541.1"/>
    </source>
</evidence>
<dbReference type="RefSeq" id="WP_004629772.1">
    <property type="nucleotide sequence ID" value="NZ_AORV01000065.1"/>
</dbReference>
<dbReference type="PATRIC" id="fig|1195236.3.peg.4925"/>
<dbReference type="AlphaFoldDB" id="S0FHT5"/>
<dbReference type="GO" id="GO:0016861">
    <property type="term" value="F:intramolecular oxidoreductase activity, interconverting aldoses and ketoses"/>
    <property type="evidence" value="ECO:0007669"/>
    <property type="project" value="InterPro"/>
</dbReference>
<keyword evidence="4" id="KW-1185">Reference proteome</keyword>
<dbReference type="SUPFAM" id="SSF53743">
    <property type="entry name" value="FucI/AraA N-terminal and middle domains"/>
    <property type="match status" value="1"/>
</dbReference>